<evidence type="ECO:0000313" key="1">
    <source>
        <dbReference type="EMBL" id="EDL90719.1"/>
    </source>
</evidence>
<accession>A6KA18</accession>
<reference evidence="1 2" key="1">
    <citation type="submission" date="2005-09" db="EMBL/GenBank/DDBJ databases">
        <authorList>
            <person name="Mural R.J."/>
            <person name="Li P.W."/>
            <person name="Adams M.D."/>
            <person name="Amanatides P.G."/>
            <person name="Baden-Tillson H."/>
            <person name="Barnstead M."/>
            <person name="Chin S.H."/>
            <person name="Dew I."/>
            <person name="Evans C.A."/>
            <person name="Ferriera S."/>
            <person name="Flanigan M."/>
            <person name="Fosler C."/>
            <person name="Glodek A."/>
            <person name="Gu Z."/>
            <person name="Holt R.A."/>
            <person name="Jennings D."/>
            <person name="Kraft C.L."/>
            <person name="Lu F."/>
            <person name="Nguyen T."/>
            <person name="Nusskern D.R."/>
            <person name="Pfannkoch C.M."/>
            <person name="Sitter C."/>
            <person name="Sutton G.G."/>
            <person name="Venter J.C."/>
            <person name="Wang Z."/>
            <person name="Woodage T."/>
            <person name="Zheng X.H."/>
            <person name="Zhong F."/>
        </authorList>
    </citation>
    <scope>NUCLEOTIDE SEQUENCE [LARGE SCALE GENOMIC DNA]</scope>
    <source>
        <strain>BN</strain>
        <strain evidence="2">Sprague-Dawley</strain>
    </source>
</reference>
<dbReference type="Proteomes" id="UP000234681">
    <property type="component" value="Chromosome 16"/>
</dbReference>
<dbReference type="EMBL" id="CH474031">
    <property type="protein sequence ID" value="EDL90719.1"/>
    <property type="molecule type" value="Genomic_DNA"/>
</dbReference>
<dbReference type="AlphaFoldDB" id="A6KA18"/>
<name>A6KA18_RAT</name>
<gene>
    <name evidence="1" type="ORF">rCG_38803</name>
</gene>
<organism evidence="1 2">
    <name type="scientific">Rattus norvegicus</name>
    <name type="common">Rat</name>
    <dbReference type="NCBI Taxonomy" id="10116"/>
    <lineage>
        <taxon>Eukaryota</taxon>
        <taxon>Metazoa</taxon>
        <taxon>Chordata</taxon>
        <taxon>Craniata</taxon>
        <taxon>Vertebrata</taxon>
        <taxon>Euteleostomi</taxon>
        <taxon>Mammalia</taxon>
        <taxon>Eutheria</taxon>
        <taxon>Euarchontoglires</taxon>
        <taxon>Glires</taxon>
        <taxon>Rodentia</taxon>
        <taxon>Myomorpha</taxon>
        <taxon>Muroidea</taxon>
        <taxon>Muridae</taxon>
        <taxon>Murinae</taxon>
        <taxon>Rattus</taxon>
    </lineage>
</organism>
<proteinExistence type="predicted"/>
<sequence>MTGCSHTPALCLPQYPQTRGLYWGERQEEICPWVSFQSGVETLCGNINSSGQKDQKYP</sequence>
<evidence type="ECO:0000313" key="2">
    <source>
        <dbReference type="Proteomes" id="UP000234681"/>
    </source>
</evidence>
<protein>
    <submittedName>
        <fullName evidence="1">RCG38803</fullName>
    </submittedName>
</protein>